<accession>A0A8J4CM16</accession>
<dbReference type="GO" id="GO:0004356">
    <property type="term" value="F:glutamine synthetase activity"/>
    <property type="evidence" value="ECO:0007669"/>
    <property type="project" value="InterPro"/>
</dbReference>
<keyword evidence="5" id="KW-1185">Reference proteome</keyword>
<proteinExistence type="inferred from homology"/>
<dbReference type="InterPro" id="IPR027302">
    <property type="entry name" value="Gln_synth_N_conserv_site"/>
</dbReference>
<dbReference type="Pfam" id="PF03951">
    <property type="entry name" value="Gln-synt_N"/>
    <property type="match status" value="1"/>
</dbReference>
<protein>
    <recommendedName>
        <fullName evidence="2">GS beta-grasp domain-containing protein</fullName>
    </recommendedName>
</protein>
<dbReference type="PANTHER" id="PTHR20852">
    <property type="entry name" value="GLUTAMINE SYNTHETASE"/>
    <property type="match status" value="1"/>
</dbReference>
<dbReference type="EMBL" id="BNCP01000029">
    <property type="protein sequence ID" value="GIL84324.1"/>
    <property type="molecule type" value="Genomic_DNA"/>
</dbReference>
<dbReference type="Proteomes" id="UP000722791">
    <property type="component" value="Unassembled WGS sequence"/>
</dbReference>
<dbReference type="InterPro" id="IPR050292">
    <property type="entry name" value="Glutamine_Synthetase"/>
</dbReference>
<dbReference type="PROSITE" id="PS00180">
    <property type="entry name" value="GLNA_1"/>
    <property type="match status" value="1"/>
</dbReference>
<sequence>MAATMRLSTKAQGRVGVTRCARALTVRVNAYGMKAEYVWADGNEGRPEKGMIFNEMRSKTKVFDEPLGLDASLYPDWSFDGSSTGQAAGNNSDCILRPVRVIKDPIRGDPHVLVMCEVFAPDGTPHPTNTRSKLR</sequence>
<dbReference type="EMBL" id="BNCQ01000044">
    <property type="protein sequence ID" value="GIM12625.1"/>
    <property type="molecule type" value="Genomic_DNA"/>
</dbReference>
<dbReference type="PROSITE" id="PS51986">
    <property type="entry name" value="GS_BETA_GRASP"/>
    <property type="match status" value="1"/>
</dbReference>
<dbReference type="PANTHER" id="PTHR20852:SF57">
    <property type="entry name" value="GLUTAMINE SYNTHETASE 2 CYTOPLASMIC"/>
    <property type="match status" value="1"/>
</dbReference>
<dbReference type="SUPFAM" id="SSF54368">
    <property type="entry name" value="Glutamine synthetase, N-terminal domain"/>
    <property type="match status" value="1"/>
</dbReference>
<evidence type="ECO:0000313" key="4">
    <source>
        <dbReference type="EMBL" id="GIM12625.1"/>
    </source>
</evidence>
<evidence type="ECO:0000313" key="5">
    <source>
        <dbReference type="Proteomes" id="UP000747110"/>
    </source>
</evidence>
<reference evidence="3" key="1">
    <citation type="journal article" date="2021" name="Proc. Natl. Acad. Sci. U.S.A.">
        <title>Three genomes in the algal genus Volvox reveal the fate of a haploid sex-determining region after a transition to homothallism.</title>
        <authorList>
            <person name="Yamamoto K."/>
            <person name="Hamaji T."/>
            <person name="Kawai-Toyooka H."/>
            <person name="Matsuzaki R."/>
            <person name="Takahashi F."/>
            <person name="Nishimura Y."/>
            <person name="Kawachi M."/>
            <person name="Noguchi H."/>
            <person name="Minakuchi Y."/>
            <person name="Umen J.G."/>
            <person name="Toyoda A."/>
            <person name="Nozaki H."/>
        </authorList>
    </citation>
    <scope>NUCLEOTIDE SEQUENCE</scope>
    <source>
        <strain evidence="4">NIES-3785</strain>
        <strain evidence="3">NIES-3786</strain>
    </source>
</reference>
<dbReference type="OrthoDB" id="1936100at2759"/>
<feature type="non-terminal residue" evidence="3">
    <location>
        <position position="1"/>
    </location>
</feature>
<dbReference type="Proteomes" id="UP000747110">
    <property type="component" value="Unassembled WGS sequence"/>
</dbReference>
<comment type="similarity">
    <text evidence="1">Belongs to the glutamine synthetase family.</text>
</comment>
<dbReference type="AlphaFoldDB" id="A0A8J4CM16"/>
<feature type="domain" description="GS beta-grasp" evidence="2">
    <location>
        <begin position="33"/>
        <end position="123"/>
    </location>
</feature>
<dbReference type="GO" id="GO:0006542">
    <property type="term" value="P:glutamine biosynthetic process"/>
    <property type="evidence" value="ECO:0007669"/>
    <property type="project" value="InterPro"/>
</dbReference>
<dbReference type="InterPro" id="IPR008147">
    <property type="entry name" value="Gln_synt_N"/>
</dbReference>
<evidence type="ECO:0000259" key="2">
    <source>
        <dbReference type="PROSITE" id="PS51986"/>
    </source>
</evidence>
<dbReference type="InterPro" id="IPR036651">
    <property type="entry name" value="Gln_synt_N_sf"/>
</dbReference>
<evidence type="ECO:0000256" key="1">
    <source>
        <dbReference type="PROSITE-ProRule" id="PRU01330"/>
    </source>
</evidence>
<comment type="caution">
    <text evidence="3">The sequence shown here is derived from an EMBL/GenBank/DDBJ whole genome shotgun (WGS) entry which is preliminary data.</text>
</comment>
<dbReference type="Gene3D" id="3.10.20.70">
    <property type="entry name" value="Glutamine synthetase, N-terminal domain"/>
    <property type="match status" value="1"/>
</dbReference>
<evidence type="ECO:0000313" key="3">
    <source>
        <dbReference type="EMBL" id="GIL84324.1"/>
    </source>
</evidence>
<organism evidence="3 5">
    <name type="scientific">Volvox reticuliferus</name>
    <dbReference type="NCBI Taxonomy" id="1737510"/>
    <lineage>
        <taxon>Eukaryota</taxon>
        <taxon>Viridiplantae</taxon>
        <taxon>Chlorophyta</taxon>
        <taxon>core chlorophytes</taxon>
        <taxon>Chlorophyceae</taxon>
        <taxon>CS clade</taxon>
        <taxon>Chlamydomonadales</taxon>
        <taxon>Volvocaceae</taxon>
        <taxon>Volvox</taxon>
    </lineage>
</organism>
<gene>
    <name evidence="3" type="ORF">Vretifemale_13000</name>
    <name evidence="4" type="ORF">Vretimale_15941</name>
</gene>
<name>A0A8J4CM16_9CHLO</name>
<dbReference type="GO" id="GO:0005737">
    <property type="term" value="C:cytoplasm"/>
    <property type="evidence" value="ECO:0007669"/>
    <property type="project" value="TreeGrafter"/>
</dbReference>